<dbReference type="InterPro" id="IPR000602">
    <property type="entry name" value="Glyco_hydro_38_N"/>
</dbReference>
<dbReference type="SUPFAM" id="SSF88713">
    <property type="entry name" value="Glycoside hydrolase/deacetylase"/>
    <property type="match status" value="1"/>
</dbReference>
<feature type="non-terminal residue" evidence="2">
    <location>
        <position position="1"/>
    </location>
</feature>
<dbReference type="PANTHER" id="PTHR11607">
    <property type="entry name" value="ALPHA-MANNOSIDASE"/>
    <property type="match status" value="1"/>
</dbReference>
<dbReference type="AlphaFoldDB" id="A0A820N7J7"/>
<dbReference type="PANTHER" id="PTHR11607:SF3">
    <property type="entry name" value="LYSOSOMAL ALPHA-MANNOSIDASE"/>
    <property type="match status" value="1"/>
</dbReference>
<protein>
    <recommendedName>
        <fullName evidence="1">Glycoside hydrolase family 38 N-terminal domain-containing protein</fullName>
    </recommendedName>
</protein>
<evidence type="ECO:0000259" key="1">
    <source>
        <dbReference type="Pfam" id="PF01074"/>
    </source>
</evidence>
<evidence type="ECO:0000313" key="3">
    <source>
        <dbReference type="Proteomes" id="UP000663868"/>
    </source>
</evidence>
<dbReference type="InterPro" id="IPR050843">
    <property type="entry name" value="Glycosyl_Hydrlase_38"/>
</dbReference>
<dbReference type="InterPro" id="IPR027291">
    <property type="entry name" value="Glyco_hydro_38_N_sf"/>
</dbReference>
<dbReference type="GO" id="GO:0006013">
    <property type="term" value="P:mannose metabolic process"/>
    <property type="evidence" value="ECO:0007669"/>
    <property type="project" value="InterPro"/>
</dbReference>
<dbReference type="Gene3D" id="3.20.110.10">
    <property type="entry name" value="Glycoside hydrolase 38, N terminal domain"/>
    <property type="match status" value="1"/>
</dbReference>
<gene>
    <name evidence="2" type="ORF">KXQ929_LOCUS50098</name>
</gene>
<reference evidence="2" key="1">
    <citation type="submission" date="2021-02" db="EMBL/GenBank/DDBJ databases">
        <authorList>
            <person name="Nowell W R."/>
        </authorList>
    </citation>
    <scope>NUCLEOTIDE SEQUENCE</scope>
</reference>
<dbReference type="GO" id="GO:0004559">
    <property type="term" value="F:alpha-mannosidase activity"/>
    <property type="evidence" value="ECO:0007669"/>
    <property type="project" value="InterPro"/>
</dbReference>
<feature type="domain" description="Glycoside hydrolase family 38 N-terminal" evidence="1">
    <location>
        <begin position="3"/>
        <end position="116"/>
    </location>
</feature>
<dbReference type="Pfam" id="PF01074">
    <property type="entry name" value="Glyco_hydro_38N"/>
    <property type="match status" value="1"/>
</dbReference>
<dbReference type="Proteomes" id="UP000663868">
    <property type="component" value="Unassembled WGS sequence"/>
</dbReference>
<accession>A0A820N7J7</accession>
<evidence type="ECO:0000313" key="2">
    <source>
        <dbReference type="EMBL" id="CAF4384442.1"/>
    </source>
</evidence>
<comment type="caution">
    <text evidence="2">The sequence shown here is derived from an EMBL/GenBank/DDBJ whole genome shotgun (WGS) entry which is preliminary data.</text>
</comment>
<dbReference type="GO" id="GO:0005764">
    <property type="term" value="C:lysosome"/>
    <property type="evidence" value="ECO:0007669"/>
    <property type="project" value="TreeGrafter"/>
</dbReference>
<proteinExistence type="predicted"/>
<sequence length="118" mass="13560">MLGRIDIAGGSWTSNDEAVSHYAAMIDQCTLGFRFIKDELRTCSQPAVAWQLDLFGHGREINSLFAHMGYDAILFGRLDYQEKEQRTNEKTLQMVWKVDENAPESKQWLFTGILPNLY</sequence>
<organism evidence="2 3">
    <name type="scientific">Adineta steineri</name>
    <dbReference type="NCBI Taxonomy" id="433720"/>
    <lineage>
        <taxon>Eukaryota</taxon>
        <taxon>Metazoa</taxon>
        <taxon>Spiralia</taxon>
        <taxon>Gnathifera</taxon>
        <taxon>Rotifera</taxon>
        <taxon>Eurotatoria</taxon>
        <taxon>Bdelloidea</taxon>
        <taxon>Adinetida</taxon>
        <taxon>Adinetidae</taxon>
        <taxon>Adineta</taxon>
    </lineage>
</organism>
<name>A0A820N7J7_9BILA</name>
<dbReference type="InterPro" id="IPR011330">
    <property type="entry name" value="Glyco_hydro/deAcase_b/a-brl"/>
</dbReference>
<dbReference type="EMBL" id="CAJOBB010022405">
    <property type="protein sequence ID" value="CAF4384442.1"/>
    <property type="molecule type" value="Genomic_DNA"/>
</dbReference>